<dbReference type="RefSeq" id="XP_020915909.1">
    <property type="nucleotide sequence ID" value="XM_021060250.2"/>
</dbReference>
<dbReference type="EnsemblMetazoa" id="XM_021060250.2">
    <property type="protein sequence ID" value="XP_020915909.1"/>
    <property type="gene ID" value="LOC110253349"/>
</dbReference>
<keyword evidence="4" id="KW-0539">Nucleus</keyword>
<dbReference type="OrthoDB" id="10043826at2759"/>
<evidence type="ECO:0000256" key="2">
    <source>
        <dbReference type="ARBA" id="ARBA00007979"/>
    </source>
</evidence>
<evidence type="ECO:0000256" key="3">
    <source>
        <dbReference type="ARBA" id="ARBA00023054"/>
    </source>
</evidence>
<dbReference type="InterPro" id="IPR022786">
    <property type="entry name" value="Geminin/Multicilin"/>
</dbReference>
<dbReference type="KEGG" id="epa:110253349"/>
<dbReference type="Gene3D" id="1.20.5.1180">
    <property type="entry name" value="Geminin coiled-coil domain"/>
    <property type="match status" value="1"/>
</dbReference>
<dbReference type="GO" id="GO:0008156">
    <property type="term" value="P:negative regulation of DNA replication"/>
    <property type="evidence" value="ECO:0007669"/>
    <property type="project" value="TreeGrafter"/>
</dbReference>
<sequence>MASFERVGSWVDIHQDCVETTEIPDENTPLSPEEGQNMRNHSKLSTKIYSPSRKSGKSTGFTVYGSPSMTKVGKSSNKGGSERRKTLQVLQPAADGKGVLVGSGGALRRQQKKHSSKPKVKDHLTQRTLKDCTPTTATESSDSDSSAPIPKSVDVASDEAYELMIKEPAPERYWQMLAEERRVALHEALEENQKLCNELDALKERCKKLEEVASQAEYFASLYSMVMEGEAPNLDDSDPIEAANEENNSVDESYSNGEEDTP</sequence>
<dbReference type="CDD" id="cd22589">
    <property type="entry name" value="geminin_CC"/>
    <property type="match status" value="1"/>
</dbReference>
<evidence type="ECO:0000256" key="1">
    <source>
        <dbReference type="ARBA" id="ARBA00004123"/>
    </source>
</evidence>
<keyword evidence="3 6" id="KW-0175">Coiled coil</keyword>
<dbReference type="GO" id="GO:0045786">
    <property type="term" value="P:negative regulation of cell cycle"/>
    <property type="evidence" value="ECO:0007669"/>
    <property type="project" value="TreeGrafter"/>
</dbReference>
<evidence type="ECO:0000256" key="4">
    <source>
        <dbReference type="ARBA" id="ARBA00023242"/>
    </source>
</evidence>
<dbReference type="GeneID" id="110253349"/>
<comment type="similarity">
    <text evidence="2">Belongs to the geminin family.</text>
</comment>
<dbReference type="AlphaFoldDB" id="A0A913Y7E6"/>
<feature type="coiled-coil region" evidence="6">
    <location>
        <begin position="185"/>
        <end position="212"/>
    </location>
</feature>
<evidence type="ECO:0000256" key="7">
    <source>
        <dbReference type="SAM" id="MobiDB-lite"/>
    </source>
</evidence>
<feature type="compositionally biased region" description="Basic and acidic residues" evidence="7">
    <location>
        <begin position="119"/>
        <end position="130"/>
    </location>
</feature>
<comment type="subcellular location">
    <subcellularLocation>
        <location evidence="1">Nucleus</location>
    </subcellularLocation>
</comment>
<evidence type="ECO:0000256" key="6">
    <source>
        <dbReference type="SAM" id="Coils"/>
    </source>
</evidence>
<feature type="compositionally biased region" description="Basic residues" evidence="7">
    <location>
        <begin position="109"/>
        <end position="118"/>
    </location>
</feature>
<organism evidence="8 9">
    <name type="scientific">Exaiptasia diaphana</name>
    <name type="common">Tropical sea anemone</name>
    <name type="synonym">Aiptasia pulchella</name>
    <dbReference type="NCBI Taxonomy" id="2652724"/>
    <lineage>
        <taxon>Eukaryota</taxon>
        <taxon>Metazoa</taxon>
        <taxon>Cnidaria</taxon>
        <taxon>Anthozoa</taxon>
        <taxon>Hexacorallia</taxon>
        <taxon>Actiniaria</taxon>
        <taxon>Aiptasiidae</taxon>
        <taxon>Exaiptasia</taxon>
    </lineage>
</organism>
<protein>
    <recommendedName>
        <fullName evidence="10">Geminin</fullName>
    </recommendedName>
</protein>
<dbReference type="SUPFAM" id="SSF111469">
    <property type="entry name" value="Geminin coiled-coil domain"/>
    <property type="match status" value="1"/>
</dbReference>
<reference evidence="8" key="1">
    <citation type="submission" date="2022-11" db="UniProtKB">
        <authorList>
            <consortium name="EnsemblMetazoa"/>
        </authorList>
    </citation>
    <scope>IDENTIFICATION</scope>
</reference>
<dbReference type="PANTHER" id="PTHR13372:SF5">
    <property type="entry name" value="GEMININ"/>
    <property type="match status" value="1"/>
</dbReference>
<dbReference type="Pfam" id="PF07412">
    <property type="entry name" value="Geminin"/>
    <property type="match status" value="1"/>
</dbReference>
<feature type="compositionally biased region" description="Polar residues" evidence="7">
    <location>
        <begin position="245"/>
        <end position="256"/>
    </location>
</feature>
<dbReference type="GO" id="GO:0005634">
    <property type="term" value="C:nucleus"/>
    <property type="evidence" value="ECO:0007669"/>
    <property type="project" value="UniProtKB-SubCell"/>
</dbReference>
<dbReference type="PANTHER" id="PTHR13372">
    <property type="entry name" value="GEMININ"/>
    <property type="match status" value="1"/>
</dbReference>
<keyword evidence="5" id="KW-0131">Cell cycle</keyword>
<evidence type="ECO:0000256" key="5">
    <source>
        <dbReference type="ARBA" id="ARBA00023306"/>
    </source>
</evidence>
<name>A0A913Y7E6_EXADI</name>
<dbReference type="Proteomes" id="UP000887567">
    <property type="component" value="Unplaced"/>
</dbReference>
<feature type="region of interest" description="Disordered" evidence="7">
    <location>
        <begin position="230"/>
        <end position="262"/>
    </location>
</feature>
<proteinExistence type="inferred from homology"/>
<evidence type="ECO:0000313" key="9">
    <source>
        <dbReference type="Proteomes" id="UP000887567"/>
    </source>
</evidence>
<feature type="compositionally biased region" description="Polar residues" evidence="7">
    <location>
        <begin position="37"/>
        <end position="79"/>
    </location>
</feature>
<dbReference type="OMA" id="HWNDDQP"/>
<keyword evidence="9" id="KW-1185">Reference proteome</keyword>
<evidence type="ECO:0000313" key="8">
    <source>
        <dbReference type="EnsemblMetazoa" id="XP_020915909.1"/>
    </source>
</evidence>
<evidence type="ECO:0008006" key="10">
    <source>
        <dbReference type="Google" id="ProtNLM"/>
    </source>
</evidence>
<accession>A0A913Y7E6</accession>
<feature type="region of interest" description="Disordered" evidence="7">
    <location>
        <begin position="20"/>
        <end position="152"/>
    </location>
</feature>